<dbReference type="Gene3D" id="3.40.50.300">
    <property type="entry name" value="P-loop containing nucleotide triphosphate hydrolases"/>
    <property type="match status" value="1"/>
</dbReference>
<accession>A0AAW0AYD4</accession>
<name>A0AAW0AYD4_9AGAR</name>
<proteinExistence type="predicted"/>
<comment type="caution">
    <text evidence="1">The sequence shown here is derived from an EMBL/GenBank/DDBJ whole genome shotgun (WGS) entry which is preliminary data.</text>
</comment>
<dbReference type="EMBL" id="JAWWNJ010000047">
    <property type="protein sequence ID" value="KAK7017740.1"/>
    <property type="molecule type" value="Genomic_DNA"/>
</dbReference>
<keyword evidence="2" id="KW-1185">Reference proteome</keyword>
<organism evidence="1 2">
    <name type="scientific">Favolaschia claudopus</name>
    <dbReference type="NCBI Taxonomy" id="2862362"/>
    <lineage>
        <taxon>Eukaryota</taxon>
        <taxon>Fungi</taxon>
        <taxon>Dikarya</taxon>
        <taxon>Basidiomycota</taxon>
        <taxon>Agaricomycotina</taxon>
        <taxon>Agaricomycetes</taxon>
        <taxon>Agaricomycetidae</taxon>
        <taxon>Agaricales</taxon>
        <taxon>Marasmiineae</taxon>
        <taxon>Mycenaceae</taxon>
        <taxon>Favolaschia</taxon>
    </lineage>
</organism>
<dbReference type="InterPro" id="IPR027417">
    <property type="entry name" value="P-loop_NTPase"/>
</dbReference>
<protein>
    <submittedName>
        <fullName evidence="1">Chloramphenicol phosphotransferase-like protein</fullName>
    </submittedName>
</protein>
<dbReference type="SUPFAM" id="SSF52540">
    <property type="entry name" value="P-loop containing nucleoside triphosphate hydrolases"/>
    <property type="match status" value="1"/>
</dbReference>
<evidence type="ECO:0000313" key="2">
    <source>
        <dbReference type="Proteomes" id="UP001362999"/>
    </source>
</evidence>
<dbReference type="Proteomes" id="UP001362999">
    <property type="component" value="Unassembled WGS sequence"/>
</dbReference>
<sequence>MEVSPELRVSPARLLTEPLSRGKIIVLNGFPGTGKFTILKRVKDLLPPDKTRLLDNHLLIDPVHAIYPDRSPQHHALRRLLRAPVFISLKQLATEGYVILMTACLAEHNERDAAFFDEHLATVRGTEIPIFWINAHCELRLLEERLRTPERCGSGKSKLTDLEILRKLLSENSLIQPQEVDRTSVNLVVETLDASGTVEKSVDSLMSMTGLTPVRAH</sequence>
<dbReference type="AlphaFoldDB" id="A0AAW0AYD4"/>
<reference evidence="1 2" key="1">
    <citation type="journal article" date="2024" name="J Genomics">
        <title>Draft genome sequencing and assembly of Favolaschia claudopus CIRM-BRFM 2984 isolated from oak limbs.</title>
        <authorList>
            <person name="Navarro D."/>
            <person name="Drula E."/>
            <person name="Chaduli D."/>
            <person name="Cazenave R."/>
            <person name="Ahrendt S."/>
            <person name="Wang J."/>
            <person name="Lipzen A."/>
            <person name="Daum C."/>
            <person name="Barry K."/>
            <person name="Grigoriev I.V."/>
            <person name="Favel A."/>
            <person name="Rosso M.N."/>
            <person name="Martin F."/>
        </authorList>
    </citation>
    <scope>NUCLEOTIDE SEQUENCE [LARGE SCALE GENOMIC DNA]</scope>
    <source>
        <strain evidence="1 2">CIRM-BRFM 2984</strain>
    </source>
</reference>
<evidence type="ECO:0000313" key="1">
    <source>
        <dbReference type="EMBL" id="KAK7017740.1"/>
    </source>
</evidence>
<gene>
    <name evidence="1" type="ORF">R3P38DRAFT_3274926</name>
</gene>